<feature type="domain" description="NAD(P)-binding" evidence="1">
    <location>
        <begin position="2"/>
        <end position="81"/>
    </location>
</feature>
<name>A0ABW7ZCP3_9ACTN</name>
<dbReference type="InterPro" id="IPR036291">
    <property type="entry name" value="NAD(P)-bd_dom_sf"/>
</dbReference>
<protein>
    <submittedName>
        <fullName evidence="2">NAD(P)H-binding protein</fullName>
    </submittedName>
</protein>
<evidence type="ECO:0000313" key="3">
    <source>
        <dbReference type="Proteomes" id="UP001612741"/>
    </source>
</evidence>
<dbReference type="EMBL" id="JBITGY010000027">
    <property type="protein sequence ID" value="MFI6505918.1"/>
    <property type="molecule type" value="Genomic_DNA"/>
</dbReference>
<dbReference type="InterPro" id="IPR016040">
    <property type="entry name" value="NAD(P)-bd_dom"/>
</dbReference>
<gene>
    <name evidence="2" type="ORF">ACIBG2_51690</name>
</gene>
<proteinExistence type="predicted"/>
<dbReference type="Gene3D" id="3.40.50.720">
    <property type="entry name" value="NAD(P)-binding Rossmann-like Domain"/>
    <property type="match status" value="1"/>
</dbReference>
<dbReference type="Pfam" id="PF13460">
    <property type="entry name" value="NAD_binding_10"/>
    <property type="match status" value="1"/>
</dbReference>
<dbReference type="SUPFAM" id="SSF51735">
    <property type="entry name" value="NAD(P)-binding Rossmann-fold domains"/>
    <property type="match status" value="1"/>
</dbReference>
<evidence type="ECO:0000259" key="1">
    <source>
        <dbReference type="Pfam" id="PF13460"/>
    </source>
</evidence>
<keyword evidence="3" id="KW-1185">Reference proteome</keyword>
<comment type="caution">
    <text evidence="2">The sequence shown here is derived from an EMBL/GenBank/DDBJ whole genome shotgun (WGS) entry which is preliminary data.</text>
</comment>
<evidence type="ECO:0000313" key="2">
    <source>
        <dbReference type="EMBL" id="MFI6505918.1"/>
    </source>
</evidence>
<dbReference type="RefSeq" id="WP_397092367.1">
    <property type="nucleotide sequence ID" value="NZ_JBITGY010000027.1"/>
</dbReference>
<sequence>MPGAFGRWNTETIGASTLGAYRAAADAITVSDLDYTILRPAWLSDRDEIDVEVTQRDEPFRGTTVSRKSVAALAVQIIEDPLQWVRADLGVNKPGTDGDRPVVD</sequence>
<dbReference type="Proteomes" id="UP001612741">
    <property type="component" value="Unassembled WGS sequence"/>
</dbReference>
<organism evidence="2 3">
    <name type="scientific">Nonomuraea typhae</name>
    <dbReference type="NCBI Taxonomy" id="2603600"/>
    <lineage>
        <taxon>Bacteria</taxon>
        <taxon>Bacillati</taxon>
        <taxon>Actinomycetota</taxon>
        <taxon>Actinomycetes</taxon>
        <taxon>Streptosporangiales</taxon>
        <taxon>Streptosporangiaceae</taxon>
        <taxon>Nonomuraea</taxon>
    </lineage>
</organism>
<reference evidence="2 3" key="1">
    <citation type="submission" date="2024-10" db="EMBL/GenBank/DDBJ databases">
        <title>The Natural Products Discovery Center: Release of the First 8490 Sequenced Strains for Exploring Actinobacteria Biosynthetic Diversity.</title>
        <authorList>
            <person name="Kalkreuter E."/>
            <person name="Kautsar S.A."/>
            <person name="Yang D."/>
            <person name="Bader C.D."/>
            <person name="Teijaro C.N."/>
            <person name="Fluegel L."/>
            <person name="Davis C.M."/>
            <person name="Simpson J.R."/>
            <person name="Lauterbach L."/>
            <person name="Steele A.D."/>
            <person name="Gui C."/>
            <person name="Meng S."/>
            <person name="Li G."/>
            <person name="Viehrig K."/>
            <person name="Ye F."/>
            <person name="Su P."/>
            <person name="Kiefer A.F."/>
            <person name="Nichols A."/>
            <person name="Cepeda A.J."/>
            <person name="Yan W."/>
            <person name="Fan B."/>
            <person name="Jiang Y."/>
            <person name="Adhikari A."/>
            <person name="Zheng C.-J."/>
            <person name="Schuster L."/>
            <person name="Cowan T.M."/>
            <person name="Smanski M.J."/>
            <person name="Chevrette M.G."/>
            <person name="De Carvalho L.P.S."/>
            <person name="Shen B."/>
        </authorList>
    </citation>
    <scope>NUCLEOTIDE SEQUENCE [LARGE SCALE GENOMIC DNA]</scope>
    <source>
        <strain evidence="2 3">NPDC050545</strain>
    </source>
</reference>
<accession>A0ABW7ZCP3</accession>